<feature type="transmembrane region" description="Helical" evidence="1">
    <location>
        <begin position="131"/>
        <end position="154"/>
    </location>
</feature>
<accession>A0A2R6AAA7</accession>
<feature type="transmembrane region" description="Helical" evidence="1">
    <location>
        <begin position="6"/>
        <end position="30"/>
    </location>
</feature>
<organism evidence="2 3">
    <name type="scientific">Candidatus Marsarchaeota G1 archaeon OSP_D</name>
    <dbReference type="NCBI Taxonomy" id="1978155"/>
    <lineage>
        <taxon>Archaea</taxon>
        <taxon>Candidatus Marsarchaeota</taxon>
        <taxon>Candidatus Marsarchaeota group 1</taxon>
    </lineage>
</organism>
<gene>
    <name evidence="2" type="ORF">B9Q01_05055</name>
</gene>
<comment type="caution">
    <text evidence="2">The sequence shown here is derived from an EMBL/GenBank/DDBJ whole genome shotgun (WGS) entry which is preliminary data.</text>
</comment>
<keyword evidence="1" id="KW-0472">Membrane</keyword>
<evidence type="ECO:0008006" key="4">
    <source>
        <dbReference type="Google" id="ProtNLM"/>
    </source>
</evidence>
<name>A0A2R6AAA7_9ARCH</name>
<dbReference type="AlphaFoldDB" id="A0A2R6AAA7"/>
<sequence length="155" mass="16868">MGFLVATLAWLHIFFATGWIGGALLSTIALEPSIHKMENYAIAQTLMANVGKFMGVFSTLTIAFGVLFFWVFTGGRFFLIDSGWGVMMLPGITLGVVAYVFGFVALLPLTKRLATATQKSPKDVPVLMSKIRTLSLVDLVLLALVFSFMVGSAFY</sequence>
<feature type="transmembrane region" description="Helical" evidence="1">
    <location>
        <begin position="84"/>
        <end position="110"/>
    </location>
</feature>
<proteinExistence type="predicted"/>
<reference evidence="2 3" key="1">
    <citation type="submission" date="2017-04" db="EMBL/GenBank/DDBJ databases">
        <title>Novel microbial lineages endemic to geothermal iron-oxide mats fill important gaps in the evolutionary history of Archaea.</title>
        <authorList>
            <person name="Jay Z.J."/>
            <person name="Beam J.P."/>
            <person name="Dlakic M."/>
            <person name="Rusch D.B."/>
            <person name="Kozubal M.A."/>
            <person name="Inskeep W.P."/>
        </authorList>
    </citation>
    <scope>NUCLEOTIDE SEQUENCE [LARGE SCALE GENOMIC DNA]</scope>
    <source>
        <strain evidence="2">OSP_D</strain>
    </source>
</reference>
<protein>
    <recommendedName>
        <fullName evidence="4">Copper resistance protein D domain-containing protein</fullName>
    </recommendedName>
</protein>
<evidence type="ECO:0000256" key="1">
    <source>
        <dbReference type="SAM" id="Phobius"/>
    </source>
</evidence>
<keyword evidence="1" id="KW-0812">Transmembrane</keyword>
<feature type="transmembrane region" description="Helical" evidence="1">
    <location>
        <begin position="50"/>
        <end position="72"/>
    </location>
</feature>
<dbReference type="Proteomes" id="UP000240880">
    <property type="component" value="Unassembled WGS sequence"/>
</dbReference>
<evidence type="ECO:0000313" key="3">
    <source>
        <dbReference type="Proteomes" id="UP000240880"/>
    </source>
</evidence>
<keyword evidence="1" id="KW-1133">Transmembrane helix</keyword>
<evidence type="ECO:0000313" key="2">
    <source>
        <dbReference type="EMBL" id="PSN83340.1"/>
    </source>
</evidence>
<dbReference type="EMBL" id="NEXC01000027">
    <property type="protein sequence ID" value="PSN83340.1"/>
    <property type="molecule type" value="Genomic_DNA"/>
</dbReference>